<sequence length="213" mass="23637">MDDQASNGSSSRIPLRLPGMSAVRWPLALGNRLPLEVHPLQASSSSLLNPTCHCYVSSLARKTDASGTDYRTRVTDFCRSSFATILYTLFKFGIGSMLRMVERIVLNSELAIVVPNARPLLPEKTNFGFNLENPRMVALGIPFLEVVPQALGVHRICNRGLETTVHSVEHPRQNCGVASFPPFSEGIVFSLFFERSINEWQLVPCPKRNQHGS</sequence>
<keyword evidence="2" id="KW-1185">Reference proteome</keyword>
<evidence type="ECO:0000313" key="1">
    <source>
        <dbReference type="EMBL" id="PKI67934.1"/>
    </source>
</evidence>
<evidence type="ECO:0000313" key="2">
    <source>
        <dbReference type="Proteomes" id="UP000233551"/>
    </source>
</evidence>
<gene>
    <name evidence="1" type="ORF">CRG98_011530</name>
</gene>
<dbReference type="AlphaFoldDB" id="A0A2I0KHF8"/>
<dbReference type="Proteomes" id="UP000233551">
    <property type="component" value="Unassembled WGS sequence"/>
</dbReference>
<organism evidence="1 2">
    <name type="scientific">Punica granatum</name>
    <name type="common">Pomegranate</name>
    <dbReference type="NCBI Taxonomy" id="22663"/>
    <lineage>
        <taxon>Eukaryota</taxon>
        <taxon>Viridiplantae</taxon>
        <taxon>Streptophyta</taxon>
        <taxon>Embryophyta</taxon>
        <taxon>Tracheophyta</taxon>
        <taxon>Spermatophyta</taxon>
        <taxon>Magnoliopsida</taxon>
        <taxon>eudicotyledons</taxon>
        <taxon>Gunneridae</taxon>
        <taxon>Pentapetalae</taxon>
        <taxon>rosids</taxon>
        <taxon>malvids</taxon>
        <taxon>Myrtales</taxon>
        <taxon>Lythraceae</taxon>
        <taxon>Punica</taxon>
    </lineage>
</organism>
<reference evidence="1 2" key="1">
    <citation type="submission" date="2017-11" db="EMBL/GenBank/DDBJ databases">
        <title>De-novo sequencing of pomegranate (Punica granatum L.) genome.</title>
        <authorList>
            <person name="Akparov Z."/>
            <person name="Amiraslanov A."/>
            <person name="Hajiyeva S."/>
            <person name="Abbasov M."/>
            <person name="Kaur K."/>
            <person name="Hamwieh A."/>
            <person name="Solovyev V."/>
            <person name="Salamov A."/>
            <person name="Braich B."/>
            <person name="Kosarev P."/>
            <person name="Mahmoud A."/>
            <person name="Hajiyev E."/>
            <person name="Babayeva S."/>
            <person name="Izzatullayeva V."/>
            <person name="Mammadov A."/>
            <person name="Mammadov A."/>
            <person name="Sharifova S."/>
            <person name="Ojaghi J."/>
            <person name="Eynullazada K."/>
            <person name="Bayramov B."/>
            <person name="Abdulazimova A."/>
            <person name="Shahmuradov I."/>
        </authorList>
    </citation>
    <scope>NUCLEOTIDE SEQUENCE [LARGE SCALE GENOMIC DNA]</scope>
    <source>
        <strain evidence="2">cv. AG2017</strain>
        <tissue evidence="1">Leaf</tissue>
    </source>
</reference>
<accession>A0A2I0KHF8</accession>
<proteinExistence type="predicted"/>
<protein>
    <submittedName>
        <fullName evidence="1">Uncharacterized protein</fullName>
    </submittedName>
</protein>
<name>A0A2I0KHF8_PUNGR</name>
<comment type="caution">
    <text evidence="1">The sequence shown here is derived from an EMBL/GenBank/DDBJ whole genome shotgun (WGS) entry which is preliminary data.</text>
</comment>
<dbReference type="EMBL" id="PGOL01000571">
    <property type="protein sequence ID" value="PKI67934.1"/>
    <property type="molecule type" value="Genomic_DNA"/>
</dbReference>